<dbReference type="PANTHER" id="PTHR39332">
    <property type="entry name" value="BLL4707 PROTEIN"/>
    <property type="match status" value="1"/>
</dbReference>
<dbReference type="CDD" id="cd07821">
    <property type="entry name" value="PYR_PYL_RCAR_like"/>
    <property type="match status" value="1"/>
</dbReference>
<dbReference type="Gene3D" id="3.30.530.20">
    <property type="match status" value="1"/>
</dbReference>
<dbReference type="OrthoDB" id="10255646at2759"/>
<dbReference type="Pfam" id="PF10604">
    <property type="entry name" value="Polyketide_cyc2"/>
    <property type="match status" value="1"/>
</dbReference>
<dbReference type="PANTHER" id="PTHR39332:SF7">
    <property type="entry name" value="SRPBCC FAMILY PROTEIN"/>
    <property type="match status" value="1"/>
</dbReference>
<dbReference type="AlphaFoldDB" id="A0A1R1Y2D6"/>
<name>A0A1R1Y2D6_9FUNG</name>
<dbReference type="Proteomes" id="UP000187283">
    <property type="component" value="Unassembled WGS sequence"/>
</dbReference>
<reference evidence="1 2" key="1">
    <citation type="submission" date="2017-01" db="EMBL/GenBank/DDBJ databases">
        <authorList>
            <person name="Mah S.A."/>
            <person name="Swanson W.J."/>
            <person name="Moy G.W."/>
            <person name="Vacquier V.D."/>
        </authorList>
    </citation>
    <scope>NUCLEOTIDE SEQUENCE [LARGE SCALE GENOMIC DNA]</scope>
    <source>
        <strain evidence="1 2">GSMNP</strain>
    </source>
</reference>
<dbReference type="InterPro" id="IPR019587">
    <property type="entry name" value="Polyketide_cyclase/dehydratase"/>
</dbReference>
<accession>A0A1R1Y2D6</accession>
<evidence type="ECO:0000313" key="1">
    <source>
        <dbReference type="EMBL" id="OMJ20965.1"/>
    </source>
</evidence>
<organism evidence="1 2">
    <name type="scientific">Smittium culicis</name>
    <dbReference type="NCBI Taxonomy" id="133412"/>
    <lineage>
        <taxon>Eukaryota</taxon>
        <taxon>Fungi</taxon>
        <taxon>Fungi incertae sedis</taxon>
        <taxon>Zoopagomycota</taxon>
        <taxon>Kickxellomycotina</taxon>
        <taxon>Harpellomycetes</taxon>
        <taxon>Harpellales</taxon>
        <taxon>Legeriomycetaceae</taxon>
        <taxon>Smittium</taxon>
    </lineage>
</organism>
<dbReference type="EMBL" id="LSSN01001116">
    <property type="protein sequence ID" value="OMJ20965.1"/>
    <property type="molecule type" value="Genomic_DNA"/>
</dbReference>
<keyword evidence="2" id="KW-1185">Reference proteome</keyword>
<sequence length="147" mass="15836">MFGSVSRVSESVVINATQSKVWQKVQSLDLSFWSEVVSVEPSSSAANASGLAIGSTRTVTFKDGTVQIYRVVEVSELEHSISYELVESTPPVSYMSSISTIKVMAVTSNDSAFVMWSSLFSSDGGVEVTEDSKFKKRDALADLAASF</sequence>
<comment type="caution">
    <text evidence="1">The sequence shown here is derived from an EMBL/GenBank/DDBJ whole genome shotgun (WGS) entry which is preliminary data.</text>
</comment>
<dbReference type="InterPro" id="IPR023393">
    <property type="entry name" value="START-like_dom_sf"/>
</dbReference>
<protein>
    <submittedName>
        <fullName evidence="1">Uncharacterized protein</fullName>
    </submittedName>
</protein>
<dbReference type="SUPFAM" id="SSF55961">
    <property type="entry name" value="Bet v1-like"/>
    <property type="match status" value="1"/>
</dbReference>
<gene>
    <name evidence="1" type="ORF">AYI70_g3766</name>
</gene>
<evidence type="ECO:0000313" key="2">
    <source>
        <dbReference type="Proteomes" id="UP000187283"/>
    </source>
</evidence>
<proteinExistence type="predicted"/>